<evidence type="ECO:0000313" key="2">
    <source>
        <dbReference type="EMBL" id="KAG2552600.1"/>
    </source>
</evidence>
<dbReference type="EMBL" id="CM029053">
    <property type="protein sequence ID" value="KAG2552600.1"/>
    <property type="molecule type" value="Genomic_DNA"/>
</dbReference>
<evidence type="ECO:0000256" key="1">
    <source>
        <dbReference type="SAM" id="MobiDB-lite"/>
    </source>
</evidence>
<protein>
    <submittedName>
        <fullName evidence="2">Uncharacterized protein</fullName>
    </submittedName>
</protein>
<sequence length="144" mass="16318">MTIHHNPQGYKISGLVCHDDTAGAQDQRQARPPAKTQPNPTAHLFRFPTRQDYTVHSIAHTGEHHPAPTETRTHKKQRTKGLRLRPHQLHYTRAASAYSAVADHPRNERPPRRCMASHGLMDTHRARTYVHGLQSYSYAHLTGG</sequence>
<feature type="region of interest" description="Disordered" evidence="1">
    <location>
        <begin position="61"/>
        <end position="81"/>
    </location>
</feature>
<evidence type="ECO:0000313" key="3">
    <source>
        <dbReference type="Proteomes" id="UP000823388"/>
    </source>
</evidence>
<proteinExistence type="predicted"/>
<comment type="caution">
    <text evidence="2">The sequence shown here is derived from an EMBL/GenBank/DDBJ whole genome shotgun (WGS) entry which is preliminary data.</text>
</comment>
<name>A0A8T0NT40_PANVG</name>
<gene>
    <name evidence="2" type="ORF">PVAP13_9KG472126</name>
</gene>
<dbReference type="AlphaFoldDB" id="A0A8T0NT40"/>
<reference evidence="2" key="1">
    <citation type="submission" date="2020-05" db="EMBL/GenBank/DDBJ databases">
        <title>WGS assembly of Panicum virgatum.</title>
        <authorList>
            <person name="Lovell J.T."/>
            <person name="Jenkins J."/>
            <person name="Shu S."/>
            <person name="Juenger T.E."/>
            <person name="Schmutz J."/>
        </authorList>
    </citation>
    <scope>NUCLEOTIDE SEQUENCE</scope>
    <source>
        <strain evidence="2">AP13</strain>
    </source>
</reference>
<keyword evidence="3" id="KW-1185">Reference proteome</keyword>
<accession>A0A8T0NT40</accession>
<dbReference type="Proteomes" id="UP000823388">
    <property type="component" value="Chromosome 9K"/>
</dbReference>
<organism evidence="2 3">
    <name type="scientific">Panicum virgatum</name>
    <name type="common">Blackwell switchgrass</name>
    <dbReference type="NCBI Taxonomy" id="38727"/>
    <lineage>
        <taxon>Eukaryota</taxon>
        <taxon>Viridiplantae</taxon>
        <taxon>Streptophyta</taxon>
        <taxon>Embryophyta</taxon>
        <taxon>Tracheophyta</taxon>
        <taxon>Spermatophyta</taxon>
        <taxon>Magnoliopsida</taxon>
        <taxon>Liliopsida</taxon>
        <taxon>Poales</taxon>
        <taxon>Poaceae</taxon>
        <taxon>PACMAD clade</taxon>
        <taxon>Panicoideae</taxon>
        <taxon>Panicodae</taxon>
        <taxon>Paniceae</taxon>
        <taxon>Panicinae</taxon>
        <taxon>Panicum</taxon>
        <taxon>Panicum sect. Hiantes</taxon>
    </lineage>
</organism>